<feature type="domain" description="Ionotropic glutamate receptor C-terminal" evidence="3">
    <location>
        <begin position="165"/>
        <end position="260"/>
    </location>
</feature>
<protein>
    <recommendedName>
        <fullName evidence="3">Ionotropic glutamate receptor C-terminal domain-containing protein</fullName>
    </recommendedName>
</protein>
<gene>
    <name evidence="4" type="ORF">DEA37_0002367</name>
</gene>
<dbReference type="Proteomes" id="UP000324629">
    <property type="component" value="Unassembled WGS sequence"/>
</dbReference>
<dbReference type="Pfam" id="PF00060">
    <property type="entry name" value="Lig_chan"/>
    <property type="match status" value="1"/>
</dbReference>
<evidence type="ECO:0000313" key="5">
    <source>
        <dbReference type="Proteomes" id="UP000324629"/>
    </source>
</evidence>
<evidence type="ECO:0000313" key="4">
    <source>
        <dbReference type="EMBL" id="KAA3675318.1"/>
    </source>
</evidence>
<dbReference type="Gene3D" id="1.10.287.70">
    <property type="match status" value="1"/>
</dbReference>
<reference evidence="4 5" key="1">
    <citation type="journal article" date="2019" name="Gigascience">
        <title>Whole-genome sequence of the oriental lung fluke Paragonimus westermani.</title>
        <authorList>
            <person name="Oey H."/>
            <person name="Zakrzewski M."/>
            <person name="Narain K."/>
            <person name="Devi K.R."/>
            <person name="Agatsuma T."/>
            <person name="Nawaratna S."/>
            <person name="Gobert G.N."/>
            <person name="Jones M.K."/>
            <person name="Ragan M.A."/>
            <person name="McManus D.P."/>
            <person name="Krause L."/>
        </authorList>
    </citation>
    <scope>NUCLEOTIDE SEQUENCE [LARGE SCALE GENOMIC DNA]</scope>
    <source>
        <strain evidence="4 5">IND2009</strain>
    </source>
</reference>
<dbReference type="GO" id="GO:0016020">
    <property type="term" value="C:membrane"/>
    <property type="evidence" value="ECO:0007669"/>
    <property type="project" value="InterPro"/>
</dbReference>
<feature type="transmembrane region" description="Helical" evidence="1">
    <location>
        <begin position="232"/>
        <end position="254"/>
    </location>
</feature>
<dbReference type="GO" id="GO:0015276">
    <property type="term" value="F:ligand-gated monoatomic ion channel activity"/>
    <property type="evidence" value="ECO:0007669"/>
    <property type="project" value="InterPro"/>
</dbReference>
<organism evidence="4 5">
    <name type="scientific">Paragonimus westermani</name>
    <dbReference type="NCBI Taxonomy" id="34504"/>
    <lineage>
        <taxon>Eukaryota</taxon>
        <taxon>Metazoa</taxon>
        <taxon>Spiralia</taxon>
        <taxon>Lophotrochozoa</taxon>
        <taxon>Platyhelminthes</taxon>
        <taxon>Trematoda</taxon>
        <taxon>Digenea</taxon>
        <taxon>Plagiorchiida</taxon>
        <taxon>Troglotremata</taxon>
        <taxon>Troglotrematidae</taxon>
        <taxon>Paragonimus</taxon>
    </lineage>
</organism>
<comment type="caution">
    <text evidence="4">The sequence shown here is derived from an EMBL/GenBank/DDBJ whole genome shotgun (WGS) entry which is preliminary data.</text>
</comment>
<feature type="chain" id="PRO_5023818338" description="Ionotropic glutamate receptor C-terminal domain-containing protein" evidence="2">
    <location>
        <begin position="19"/>
        <end position="472"/>
    </location>
</feature>
<accession>A0A5J4NIZ4</accession>
<evidence type="ECO:0000256" key="2">
    <source>
        <dbReference type="SAM" id="SignalP"/>
    </source>
</evidence>
<evidence type="ECO:0000259" key="3">
    <source>
        <dbReference type="Pfam" id="PF00060"/>
    </source>
</evidence>
<feature type="transmembrane region" description="Helical" evidence="1">
    <location>
        <begin position="167"/>
        <end position="186"/>
    </location>
</feature>
<proteinExistence type="predicted"/>
<feature type="transmembrane region" description="Helical" evidence="1">
    <location>
        <begin position="440"/>
        <end position="463"/>
    </location>
</feature>
<evidence type="ECO:0000256" key="1">
    <source>
        <dbReference type="SAM" id="Phobius"/>
    </source>
</evidence>
<dbReference type="InterPro" id="IPR001320">
    <property type="entry name" value="Iontro_rcpt_C"/>
</dbReference>
<keyword evidence="5" id="KW-1185">Reference proteome</keyword>
<feature type="signal peptide" evidence="2">
    <location>
        <begin position="1"/>
        <end position="18"/>
    </location>
</feature>
<feature type="transmembrane region" description="Helical" evidence="1">
    <location>
        <begin position="207"/>
        <end position="226"/>
    </location>
</feature>
<dbReference type="EMBL" id="QNGE01002589">
    <property type="protein sequence ID" value="KAA3675318.1"/>
    <property type="molecule type" value="Genomic_DNA"/>
</dbReference>
<sequence>MRLFVLALVAICLRPSIAKVWHVAIPAVSPFYKINPNTSGATGMLPELFPDQVETDEDVFVLDPLTNWYNSVADENTFNLTAFQLGALACESRTHESTELCLFESTTALLDSINSNPNKTSEPIVGPIWMYQVPMLLTTCSTEECPRPKDPALLRAMYFMRAMHSSVWSLIFLYILTAGSLLFLFETTHLFRIGKPHRLEDYGKDKFSLFEALIYTALGMMLQPYRKSPKSWAGQTLAIFWYCFCLVCIIAYILGTSQVIFESTAQVTSHNILYLSSHTNIACERHSLWCTLLAKQEDVRIQEVEIPRDVETGELLRTSLDPTVPLLTDHLTASLIQGQTLTVNDTGTVRHLTWLQAQLECTRELKVTHLPLIPLTFSTTSTRAAWLMNVYMQKLQQTGKLDEILKRWSHVTSDTGSLCRPENTPVINAPVRLEQMNGPLLFMIIGAIAAALAHFAEFFYLSFIHTVSLVKF</sequence>
<keyword evidence="1" id="KW-0472">Membrane</keyword>
<keyword evidence="1" id="KW-0812">Transmembrane</keyword>
<keyword evidence="2" id="KW-0732">Signal</keyword>
<name>A0A5J4NIZ4_9TREM</name>
<keyword evidence="1" id="KW-1133">Transmembrane helix</keyword>
<dbReference type="AlphaFoldDB" id="A0A5J4NIZ4"/>